<reference evidence="2 3" key="1">
    <citation type="submission" date="2024-04" db="EMBL/GenBank/DDBJ databases">
        <title>genome sequences of Mucor flavus KT1a and Helicostylum pulchrum KT1b strains isolation_sourced from the surface of a dry-aged beef.</title>
        <authorList>
            <person name="Toyotome T."/>
            <person name="Hosono M."/>
            <person name="Torimaru M."/>
            <person name="Fukuda K."/>
            <person name="Mikami N."/>
        </authorList>
    </citation>
    <scope>NUCLEOTIDE SEQUENCE [LARGE SCALE GENOMIC DNA]</scope>
    <source>
        <strain evidence="2 3">KT1b</strain>
    </source>
</reference>
<feature type="compositionally biased region" description="Polar residues" evidence="1">
    <location>
        <begin position="77"/>
        <end position="94"/>
    </location>
</feature>
<accession>A0ABP9XTN9</accession>
<dbReference type="Proteomes" id="UP001476247">
    <property type="component" value="Unassembled WGS sequence"/>
</dbReference>
<feature type="region of interest" description="Disordered" evidence="1">
    <location>
        <begin position="42"/>
        <end position="120"/>
    </location>
</feature>
<keyword evidence="3" id="KW-1185">Reference proteome</keyword>
<feature type="region of interest" description="Disordered" evidence="1">
    <location>
        <begin position="1"/>
        <end position="24"/>
    </location>
</feature>
<proteinExistence type="predicted"/>
<evidence type="ECO:0000313" key="3">
    <source>
        <dbReference type="Proteomes" id="UP001476247"/>
    </source>
</evidence>
<dbReference type="EMBL" id="BAABUJ010000009">
    <property type="protein sequence ID" value="GAA5798139.1"/>
    <property type="molecule type" value="Genomic_DNA"/>
</dbReference>
<name>A0ABP9XTN9_9FUNG</name>
<sequence>MLKTVIRDSNPKENVSHDRKDVGEIEDRCFCSETQSPTTELLVTDNRSSSNRSGHNEAAVVEEGRVLIPSLEDDTAGATNDSEAETNKSSSSHTIVVEPVLVPYDIKDETSRTANNLEDK</sequence>
<feature type="compositionally biased region" description="Basic and acidic residues" evidence="1">
    <location>
        <begin position="105"/>
        <end position="120"/>
    </location>
</feature>
<gene>
    <name evidence="2" type="ORF">HPULCUR_003539</name>
</gene>
<evidence type="ECO:0000313" key="2">
    <source>
        <dbReference type="EMBL" id="GAA5798139.1"/>
    </source>
</evidence>
<evidence type="ECO:0000256" key="1">
    <source>
        <dbReference type="SAM" id="MobiDB-lite"/>
    </source>
</evidence>
<feature type="compositionally biased region" description="Polar residues" evidence="1">
    <location>
        <begin position="42"/>
        <end position="53"/>
    </location>
</feature>
<organism evidence="2 3">
    <name type="scientific">Helicostylum pulchrum</name>
    <dbReference type="NCBI Taxonomy" id="562976"/>
    <lineage>
        <taxon>Eukaryota</taxon>
        <taxon>Fungi</taxon>
        <taxon>Fungi incertae sedis</taxon>
        <taxon>Mucoromycota</taxon>
        <taxon>Mucoromycotina</taxon>
        <taxon>Mucoromycetes</taxon>
        <taxon>Mucorales</taxon>
        <taxon>Mucorineae</taxon>
        <taxon>Mucoraceae</taxon>
        <taxon>Helicostylum</taxon>
    </lineage>
</organism>
<comment type="caution">
    <text evidence="2">The sequence shown here is derived from an EMBL/GenBank/DDBJ whole genome shotgun (WGS) entry which is preliminary data.</text>
</comment>
<protein>
    <submittedName>
        <fullName evidence="2">Uncharacterized protein</fullName>
    </submittedName>
</protein>